<protein>
    <submittedName>
        <fullName evidence="1">Uncharacterized protein</fullName>
    </submittedName>
</protein>
<dbReference type="EMBL" id="JAYMYQ010000005">
    <property type="protein sequence ID" value="KAK7328962.1"/>
    <property type="molecule type" value="Genomic_DNA"/>
</dbReference>
<evidence type="ECO:0000313" key="2">
    <source>
        <dbReference type="Proteomes" id="UP001367508"/>
    </source>
</evidence>
<dbReference type="AlphaFoldDB" id="A0AAN9L3Z9"/>
<comment type="caution">
    <text evidence="1">The sequence shown here is derived from an EMBL/GenBank/DDBJ whole genome shotgun (WGS) entry which is preliminary data.</text>
</comment>
<gene>
    <name evidence="1" type="ORF">VNO77_23102</name>
</gene>
<proteinExistence type="predicted"/>
<accession>A0AAN9L3Z9</accession>
<evidence type="ECO:0000313" key="1">
    <source>
        <dbReference type="EMBL" id="KAK7328962.1"/>
    </source>
</evidence>
<organism evidence="1 2">
    <name type="scientific">Canavalia gladiata</name>
    <name type="common">Sword bean</name>
    <name type="synonym">Dolichos gladiatus</name>
    <dbReference type="NCBI Taxonomy" id="3824"/>
    <lineage>
        <taxon>Eukaryota</taxon>
        <taxon>Viridiplantae</taxon>
        <taxon>Streptophyta</taxon>
        <taxon>Embryophyta</taxon>
        <taxon>Tracheophyta</taxon>
        <taxon>Spermatophyta</taxon>
        <taxon>Magnoliopsida</taxon>
        <taxon>eudicotyledons</taxon>
        <taxon>Gunneridae</taxon>
        <taxon>Pentapetalae</taxon>
        <taxon>rosids</taxon>
        <taxon>fabids</taxon>
        <taxon>Fabales</taxon>
        <taxon>Fabaceae</taxon>
        <taxon>Papilionoideae</taxon>
        <taxon>50 kb inversion clade</taxon>
        <taxon>NPAAA clade</taxon>
        <taxon>indigoferoid/millettioid clade</taxon>
        <taxon>Phaseoleae</taxon>
        <taxon>Canavalia</taxon>
    </lineage>
</organism>
<name>A0AAN9L3Z9_CANGL</name>
<sequence>MQIIACKNPNQDSRTLLRCLNIIEAFENLPGDFQRKSSLEDLLVAFQFHFFDLHSRAKNTSPSPKRTGGSRDLLASLFRTHWKHWRISISNNSGKVGCSKELTPRFMVSLFCILLNIRKIQVCYACGQGMVGHDQLVAQHCELGKEGEKMLEQPNQRSDVNY</sequence>
<dbReference type="Proteomes" id="UP001367508">
    <property type="component" value="Unassembled WGS sequence"/>
</dbReference>
<reference evidence="1 2" key="1">
    <citation type="submission" date="2024-01" db="EMBL/GenBank/DDBJ databases">
        <title>The genomes of 5 underutilized Papilionoideae crops provide insights into root nodulation and disease resistanc.</title>
        <authorList>
            <person name="Jiang F."/>
        </authorList>
    </citation>
    <scope>NUCLEOTIDE SEQUENCE [LARGE SCALE GENOMIC DNA]</scope>
    <source>
        <strain evidence="1">LVBAO_FW01</strain>
        <tissue evidence="1">Leaves</tissue>
    </source>
</reference>
<keyword evidence="2" id="KW-1185">Reference proteome</keyword>